<comment type="caution">
    <text evidence="1">The sequence shown here is derived from an EMBL/GenBank/DDBJ whole genome shotgun (WGS) entry which is preliminary data.</text>
</comment>
<name>A0ABV0AZU8_9ACTN</name>
<dbReference type="EMBL" id="JBDJAW010000048">
    <property type="protein sequence ID" value="MEN3540372.1"/>
    <property type="molecule type" value="Genomic_DNA"/>
</dbReference>
<dbReference type="Proteomes" id="UP001447516">
    <property type="component" value="Unassembled WGS sequence"/>
</dbReference>
<reference evidence="1 2" key="1">
    <citation type="submission" date="2024-05" db="EMBL/GenBank/DDBJ databases">
        <title>Microbispora sp.ZYX-F-249.</title>
        <authorList>
            <person name="Xie H."/>
        </authorList>
    </citation>
    <scope>NUCLEOTIDE SEQUENCE [LARGE SCALE GENOMIC DNA]</scope>
    <source>
        <strain evidence="1 2">ZYX-F-249</strain>
    </source>
</reference>
<accession>A0ABV0AZU8</accession>
<organism evidence="1 2">
    <name type="scientific">Microbispora maris</name>
    <dbReference type="NCBI Taxonomy" id="3144104"/>
    <lineage>
        <taxon>Bacteria</taxon>
        <taxon>Bacillati</taxon>
        <taxon>Actinomycetota</taxon>
        <taxon>Actinomycetes</taxon>
        <taxon>Streptosporangiales</taxon>
        <taxon>Streptosporangiaceae</taxon>
        <taxon>Microbispora</taxon>
    </lineage>
</organism>
<evidence type="ECO:0000313" key="1">
    <source>
        <dbReference type="EMBL" id="MEN3540372.1"/>
    </source>
</evidence>
<evidence type="ECO:0000313" key="2">
    <source>
        <dbReference type="Proteomes" id="UP001447516"/>
    </source>
</evidence>
<proteinExistence type="predicted"/>
<keyword evidence="2" id="KW-1185">Reference proteome</keyword>
<gene>
    <name evidence="1" type="ORF">AAH991_35040</name>
</gene>
<dbReference type="RefSeq" id="WP_346230224.1">
    <property type="nucleotide sequence ID" value="NZ_JBDJAW010000048.1"/>
</dbReference>
<sequence>MDKYGRDEATWDELTEAGLEFLIASARGPGPVSYAELNRALVDRTGFAGFDFSRPDERGAVGHLLGRIVERTYPETGLMLSALVTHQGGTDPGSGFYKLATELKLLRPGASEAERDAFWIDQFKRVQEYYAGAGRNESY</sequence>
<protein>
    <submittedName>
        <fullName evidence="1">Uncharacterized protein</fullName>
    </submittedName>
</protein>